<evidence type="ECO:0000313" key="1">
    <source>
        <dbReference type="EMBL" id="MFM2485744.1"/>
    </source>
</evidence>
<dbReference type="Proteomes" id="UP001629953">
    <property type="component" value="Unassembled WGS sequence"/>
</dbReference>
<evidence type="ECO:0000313" key="2">
    <source>
        <dbReference type="Proteomes" id="UP001629953"/>
    </source>
</evidence>
<dbReference type="InterPro" id="IPR010710">
    <property type="entry name" value="DUF1289"/>
</dbReference>
<dbReference type="PANTHER" id="PTHR35175:SF2">
    <property type="entry name" value="DUF1289 DOMAIN-CONTAINING PROTEIN"/>
    <property type="match status" value="1"/>
</dbReference>
<keyword evidence="2" id="KW-1185">Reference proteome</keyword>
<comment type="caution">
    <text evidence="1">The sequence shown here is derived from an EMBL/GenBank/DDBJ whole genome shotgun (WGS) entry which is preliminary data.</text>
</comment>
<reference evidence="1 2" key="1">
    <citation type="journal article" date="2013" name="Int. J. Syst. Evol. Microbiol.">
        <title>Celerinatantimonas yamalensis sp. nov., a cold-adapted diazotrophic bacterium from a cold permafrost brine.</title>
        <authorList>
            <person name="Shcherbakova V."/>
            <person name="Chuvilskaya N."/>
            <person name="Rivkina E."/>
            <person name="Demidov N."/>
            <person name="Uchaeva V."/>
            <person name="Suetin S."/>
            <person name="Suzina N."/>
            <person name="Gilichinsky D."/>
        </authorList>
    </citation>
    <scope>NUCLEOTIDE SEQUENCE [LARGE SCALE GENOMIC DNA]</scope>
    <source>
        <strain evidence="1 2">C7</strain>
    </source>
</reference>
<organism evidence="1 2">
    <name type="scientific">Celerinatantimonas yamalensis</name>
    <dbReference type="NCBI Taxonomy" id="559956"/>
    <lineage>
        <taxon>Bacteria</taxon>
        <taxon>Pseudomonadati</taxon>
        <taxon>Pseudomonadota</taxon>
        <taxon>Gammaproteobacteria</taxon>
        <taxon>Celerinatantimonadaceae</taxon>
        <taxon>Celerinatantimonas</taxon>
    </lineage>
</organism>
<dbReference type="PANTHER" id="PTHR35175">
    <property type="entry name" value="DUF1289 DOMAIN-CONTAINING PROTEIN"/>
    <property type="match status" value="1"/>
</dbReference>
<dbReference type="EMBL" id="JBEQCT010000005">
    <property type="protein sequence ID" value="MFM2485744.1"/>
    <property type="molecule type" value="Genomic_DNA"/>
</dbReference>
<accession>A0ABW9G8M8</accession>
<sequence length="62" mass="7594">MPRSPCIRHCTLNESDVCMGCFRHLNEITGWQQFSSEQQQHILKRTQKQREKYMEQILHYNR</sequence>
<dbReference type="RefSeq" id="WP_408623991.1">
    <property type="nucleotide sequence ID" value="NZ_JBEQCT010000005.1"/>
</dbReference>
<proteinExistence type="predicted"/>
<protein>
    <submittedName>
        <fullName evidence="1">DUF1289 domain-containing protein</fullName>
    </submittedName>
</protein>
<gene>
    <name evidence="1" type="ORF">ABUE30_11865</name>
</gene>
<dbReference type="Pfam" id="PF06945">
    <property type="entry name" value="DUF1289"/>
    <property type="match status" value="1"/>
</dbReference>
<name>A0ABW9G8M8_9GAMM</name>